<evidence type="ECO:0000313" key="3">
    <source>
        <dbReference type="Proteomes" id="UP000682733"/>
    </source>
</evidence>
<protein>
    <submittedName>
        <fullName evidence="2">Uncharacterized protein</fullName>
    </submittedName>
</protein>
<accession>A0A8S2Y8A7</accession>
<feature type="non-terminal residue" evidence="2">
    <location>
        <position position="1"/>
    </location>
</feature>
<gene>
    <name evidence="1" type="ORF">OVA965_LOCUS45683</name>
    <name evidence="2" type="ORF">TMI583_LOCUS49402</name>
</gene>
<dbReference type="Proteomes" id="UP000682733">
    <property type="component" value="Unassembled WGS sequence"/>
</dbReference>
<reference evidence="2" key="1">
    <citation type="submission" date="2021-02" db="EMBL/GenBank/DDBJ databases">
        <authorList>
            <person name="Nowell W R."/>
        </authorList>
    </citation>
    <scope>NUCLEOTIDE SEQUENCE</scope>
</reference>
<dbReference type="AlphaFoldDB" id="A0A8S2Y8A7"/>
<evidence type="ECO:0000313" key="1">
    <source>
        <dbReference type="EMBL" id="CAF1670084.1"/>
    </source>
</evidence>
<name>A0A8S2Y8A7_9BILA</name>
<dbReference type="EMBL" id="CAJOBA010107425">
    <property type="protein sequence ID" value="CAF4542450.1"/>
    <property type="molecule type" value="Genomic_DNA"/>
</dbReference>
<comment type="caution">
    <text evidence="2">The sequence shown here is derived from an EMBL/GenBank/DDBJ whole genome shotgun (WGS) entry which is preliminary data.</text>
</comment>
<dbReference type="Proteomes" id="UP000677228">
    <property type="component" value="Unassembled WGS sequence"/>
</dbReference>
<evidence type="ECO:0000313" key="2">
    <source>
        <dbReference type="EMBL" id="CAF4542450.1"/>
    </source>
</evidence>
<sequence>YENSNDLLFVFDDIDQYLQYLLSNNDKQIILFIADNRNVDHLLHENAKNIKYVYILNSSNEEKSHVVNNSKIRGVFDGVRDFLFQLADEIVYYYRQQAQQFEQQNKHDLAKEKYEKAQQLYGRLVDSYKRLGILNSCFFYSLAQH</sequence>
<dbReference type="EMBL" id="CAJNOK010074101">
    <property type="protein sequence ID" value="CAF1670084.1"/>
    <property type="molecule type" value="Genomic_DNA"/>
</dbReference>
<organism evidence="2 3">
    <name type="scientific">Didymodactylos carnosus</name>
    <dbReference type="NCBI Taxonomy" id="1234261"/>
    <lineage>
        <taxon>Eukaryota</taxon>
        <taxon>Metazoa</taxon>
        <taxon>Spiralia</taxon>
        <taxon>Gnathifera</taxon>
        <taxon>Rotifera</taxon>
        <taxon>Eurotatoria</taxon>
        <taxon>Bdelloidea</taxon>
        <taxon>Philodinida</taxon>
        <taxon>Philodinidae</taxon>
        <taxon>Didymodactylos</taxon>
    </lineage>
</organism>
<proteinExistence type="predicted"/>